<organism evidence="1 2">
    <name type="scientific">Clavispora lusitaniae</name>
    <name type="common">Candida lusitaniae</name>
    <dbReference type="NCBI Taxonomy" id="36911"/>
    <lineage>
        <taxon>Eukaryota</taxon>
        <taxon>Fungi</taxon>
        <taxon>Dikarya</taxon>
        <taxon>Ascomycota</taxon>
        <taxon>Saccharomycotina</taxon>
        <taxon>Pichiomycetes</taxon>
        <taxon>Metschnikowiaceae</taxon>
        <taxon>Clavispora</taxon>
    </lineage>
</organism>
<dbReference type="EMBL" id="CP038486">
    <property type="protein sequence ID" value="QFZ27200.1"/>
    <property type="molecule type" value="Genomic_DNA"/>
</dbReference>
<accession>A0ACD0WIR8</accession>
<dbReference type="Proteomes" id="UP000326582">
    <property type="component" value="Chromosome 3"/>
</dbReference>
<sequence length="54" mass="6044">MDTVQGQQKKADKRKTNFWVSSFIQSVSGQGFTELQPKCTPGPRIRLLPVQPLA</sequence>
<reference evidence="2" key="1">
    <citation type="journal article" date="2019" name="MBio">
        <title>Comparative genomics for the elucidation of multidrug resistance (MDR) in Candida lusitaniae.</title>
        <authorList>
            <person name="Kannan A."/>
            <person name="Asner S.A."/>
            <person name="Trachsel E."/>
            <person name="Kelly S."/>
            <person name="Parker J."/>
            <person name="Sanglard D."/>
        </authorList>
    </citation>
    <scope>NUCLEOTIDE SEQUENCE [LARGE SCALE GENOMIC DNA]</scope>
    <source>
        <strain evidence="2">P1</strain>
    </source>
</reference>
<protein>
    <submittedName>
        <fullName evidence="1">Cytochrome c oxidase subunit</fullName>
    </submittedName>
</protein>
<evidence type="ECO:0000313" key="2">
    <source>
        <dbReference type="Proteomes" id="UP000326582"/>
    </source>
</evidence>
<proteinExistence type="predicted"/>
<evidence type="ECO:0000313" key="1">
    <source>
        <dbReference type="EMBL" id="QFZ27200.1"/>
    </source>
</evidence>
<gene>
    <name evidence="1" type="ORF">EJF14_30163</name>
</gene>
<keyword evidence="2" id="KW-1185">Reference proteome</keyword>
<name>A0ACD0WIR8_CLALS</name>